<comment type="caution">
    <text evidence="3">The sequence shown here is derived from an EMBL/GenBank/DDBJ whole genome shotgun (WGS) entry which is preliminary data.</text>
</comment>
<dbReference type="Proteomes" id="UP000236664">
    <property type="component" value="Unassembled WGS sequence"/>
</dbReference>
<dbReference type="OrthoDB" id="5032795at2759"/>
<name>A0A2K0WW65_GIBNY</name>
<feature type="compositionally biased region" description="Basic and acidic residues" evidence="1">
    <location>
        <begin position="27"/>
        <end position="50"/>
    </location>
</feature>
<accession>A0A2K0WW65</accession>
<keyword evidence="4" id="KW-1185">Reference proteome</keyword>
<evidence type="ECO:0000313" key="4">
    <source>
        <dbReference type="Proteomes" id="UP000236664"/>
    </source>
</evidence>
<reference evidence="3 4" key="1">
    <citation type="submission" date="2017-06" db="EMBL/GenBank/DDBJ databases">
        <title>Genome of Fusarium nygamai isolate CS10214.</title>
        <authorList>
            <person name="Gardiner D.M."/>
            <person name="Obanor F."/>
            <person name="Kazan K."/>
        </authorList>
    </citation>
    <scope>NUCLEOTIDE SEQUENCE [LARGE SCALE GENOMIC DNA]</scope>
    <source>
        <strain evidence="3 4">CS10214</strain>
    </source>
</reference>
<keyword evidence="2" id="KW-0732">Signal</keyword>
<evidence type="ECO:0000313" key="3">
    <source>
        <dbReference type="EMBL" id="PNP86524.1"/>
    </source>
</evidence>
<feature type="signal peptide" evidence="2">
    <location>
        <begin position="1"/>
        <end position="19"/>
    </location>
</feature>
<sequence>MLIFKSIILSCLLFGAVEALAAQPKAADPKNDKPTDHLHLAKRSSRDKPTGHPPLAKRSNRDKPTGHPNLARRTVDKRSEPTIPPKLVKRSMHEPFSDEPLA</sequence>
<dbReference type="EMBL" id="MTQA01000012">
    <property type="protein sequence ID" value="PNP86524.1"/>
    <property type="molecule type" value="Genomic_DNA"/>
</dbReference>
<gene>
    <name evidence="3" type="ORF">FNYG_00226</name>
</gene>
<proteinExistence type="predicted"/>
<feature type="region of interest" description="Disordered" evidence="1">
    <location>
        <begin position="23"/>
        <end position="102"/>
    </location>
</feature>
<evidence type="ECO:0000256" key="2">
    <source>
        <dbReference type="SAM" id="SignalP"/>
    </source>
</evidence>
<dbReference type="AlphaFoldDB" id="A0A2K0WW65"/>
<protein>
    <submittedName>
        <fullName evidence="3">Uncharacterized protein</fullName>
    </submittedName>
</protein>
<feature type="chain" id="PRO_5014469177" evidence="2">
    <location>
        <begin position="20"/>
        <end position="102"/>
    </location>
</feature>
<organism evidence="3 4">
    <name type="scientific">Gibberella nygamai</name>
    <name type="common">Bean root rot disease fungus</name>
    <name type="synonym">Fusarium nygamai</name>
    <dbReference type="NCBI Taxonomy" id="42673"/>
    <lineage>
        <taxon>Eukaryota</taxon>
        <taxon>Fungi</taxon>
        <taxon>Dikarya</taxon>
        <taxon>Ascomycota</taxon>
        <taxon>Pezizomycotina</taxon>
        <taxon>Sordariomycetes</taxon>
        <taxon>Hypocreomycetidae</taxon>
        <taxon>Hypocreales</taxon>
        <taxon>Nectriaceae</taxon>
        <taxon>Fusarium</taxon>
        <taxon>Fusarium fujikuroi species complex</taxon>
    </lineage>
</organism>
<evidence type="ECO:0000256" key="1">
    <source>
        <dbReference type="SAM" id="MobiDB-lite"/>
    </source>
</evidence>